<evidence type="ECO:0000256" key="6">
    <source>
        <dbReference type="ARBA" id="ARBA00022917"/>
    </source>
</evidence>
<evidence type="ECO:0000256" key="3">
    <source>
        <dbReference type="ARBA" id="ARBA00022598"/>
    </source>
</evidence>
<evidence type="ECO:0000256" key="8">
    <source>
        <dbReference type="ARBA" id="ARBA00030520"/>
    </source>
</evidence>
<dbReference type="InterPro" id="IPR014729">
    <property type="entry name" value="Rossmann-like_a/b/a_fold"/>
</dbReference>
<evidence type="ECO:0000256" key="5">
    <source>
        <dbReference type="ARBA" id="ARBA00022840"/>
    </source>
</evidence>
<keyword evidence="11" id="KW-1185">Reference proteome</keyword>
<dbReference type="PROSITE" id="PS00178">
    <property type="entry name" value="AA_TRNA_LIGASE_I"/>
    <property type="match status" value="1"/>
</dbReference>
<sequence>MEDRANGNSFKRRDKLMEIEHEIRNWWDESRVFEAEANDEPAKDGDKFFGYFPFPYMNGHMHLGHAYTISKVEFAAAYQRSRGANVLIPFGFHSTGMPIKASADKLKQ</sequence>
<keyword evidence="4" id="KW-0547">Nucleotide-binding</keyword>
<comment type="similarity">
    <text evidence="1">Belongs to the class-I aminoacyl-tRNA synthetase family.</text>
</comment>
<feature type="domain" description="Aminoacyl-tRNA synthetase class Ia" evidence="9">
    <location>
        <begin position="23"/>
        <end position="105"/>
    </location>
</feature>
<proteinExistence type="inferred from homology"/>
<protein>
    <recommendedName>
        <fullName evidence="2">leucine--tRNA ligase</fullName>
        <ecNumber evidence="2">6.1.1.4</ecNumber>
    </recommendedName>
    <alternativeName>
        <fullName evidence="8">Leucyl-tRNA synthetase</fullName>
    </alternativeName>
</protein>
<dbReference type="Pfam" id="PF00133">
    <property type="entry name" value="tRNA-synt_1"/>
    <property type="match status" value="1"/>
</dbReference>
<comment type="caution">
    <text evidence="10">The sequence shown here is derived from an EMBL/GenBank/DDBJ whole genome shotgun (WGS) entry which is preliminary data.</text>
</comment>
<dbReference type="Proteomes" id="UP001151760">
    <property type="component" value="Unassembled WGS sequence"/>
</dbReference>
<evidence type="ECO:0000313" key="10">
    <source>
        <dbReference type="EMBL" id="GJT51256.1"/>
    </source>
</evidence>
<name>A0ABQ5EK23_9ASTR</name>
<evidence type="ECO:0000313" key="11">
    <source>
        <dbReference type="Proteomes" id="UP001151760"/>
    </source>
</evidence>
<dbReference type="InterPro" id="IPR004493">
    <property type="entry name" value="Leu-tRNA-synth_Ia_arc/euk"/>
</dbReference>
<gene>
    <name evidence="10" type="ORF">Tco_0977413</name>
</gene>
<keyword evidence="5" id="KW-0067">ATP-binding</keyword>
<dbReference type="InterPro" id="IPR001412">
    <property type="entry name" value="aa-tRNA-synth_I_CS"/>
</dbReference>
<reference evidence="10" key="2">
    <citation type="submission" date="2022-01" db="EMBL/GenBank/DDBJ databases">
        <authorList>
            <person name="Yamashiro T."/>
            <person name="Shiraishi A."/>
            <person name="Satake H."/>
            <person name="Nakayama K."/>
        </authorList>
    </citation>
    <scope>NUCLEOTIDE SEQUENCE</scope>
</reference>
<accession>A0ABQ5EK23</accession>
<evidence type="ECO:0000256" key="7">
    <source>
        <dbReference type="ARBA" id="ARBA00023146"/>
    </source>
</evidence>
<evidence type="ECO:0000259" key="9">
    <source>
        <dbReference type="Pfam" id="PF00133"/>
    </source>
</evidence>
<keyword evidence="6" id="KW-0648">Protein biosynthesis</keyword>
<dbReference type="PANTHER" id="PTHR45794">
    <property type="entry name" value="LEUCYL-TRNA SYNTHETASE"/>
    <property type="match status" value="1"/>
</dbReference>
<evidence type="ECO:0000256" key="4">
    <source>
        <dbReference type="ARBA" id="ARBA00022741"/>
    </source>
</evidence>
<keyword evidence="7" id="KW-0030">Aminoacyl-tRNA synthetase</keyword>
<dbReference type="PANTHER" id="PTHR45794:SF1">
    <property type="entry name" value="LEUCINE--TRNA LIGASE, CYTOPLASMIC"/>
    <property type="match status" value="1"/>
</dbReference>
<evidence type="ECO:0000256" key="1">
    <source>
        <dbReference type="ARBA" id="ARBA00005594"/>
    </source>
</evidence>
<dbReference type="Gene3D" id="3.40.50.620">
    <property type="entry name" value="HUPs"/>
    <property type="match status" value="1"/>
</dbReference>
<dbReference type="EC" id="6.1.1.4" evidence="2"/>
<dbReference type="SUPFAM" id="SSF52374">
    <property type="entry name" value="Nucleotidylyl transferase"/>
    <property type="match status" value="1"/>
</dbReference>
<reference evidence="10" key="1">
    <citation type="journal article" date="2022" name="Int. J. Mol. Sci.">
        <title>Draft Genome of Tanacetum Coccineum: Genomic Comparison of Closely Related Tanacetum-Family Plants.</title>
        <authorList>
            <person name="Yamashiro T."/>
            <person name="Shiraishi A."/>
            <person name="Nakayama K."/>
            <person name="Satake H."/>
        </authorList>
    </citation>
    <scope>NUCLEOTIDE SEQUENCE</scope>
</reference>
<evidence type="ECO:0000256" key="2">
    <source>
        <dbReference type="ARBA" id="ARBA00013164"/>
    </source>
</evidence>
<dbReference type="EMBL" id="BQNB010016392">
    <property type="protein sequence ID" value="GJT51256.1"/>
    <property type="molecule type" value="Genomic_DNA"/>
</dbReference>
<dbReference type="InterPro" id="IPR002300">
    <property type="entry name" value="aa-tRNA-synth_Ia"/>
</dbReference>
<keyword evidence="3" id="KW-0436">Ligase</keyword>
<organism evidence="10 11">
    <name type="scientific">Tanacetum coccineum</name>
    <dbReference type="NCBI Taxonomy" id="301880"/>
    <lineage>
        <taxon>Eukaryota</taxon>
        <taxon>Viridiplantae</taxon>
        <taxon>Streptophyta</taxon>
        <taxon>Embryophyta</taxon>
        <taxon>Tracheophyta</taxon>
        <taxon>Spermatophyta</taxon>
        <taxon>Magnoliopsida</taxon>
        <taxon>eudicotyledons</taxon>
        <taxon>Gunneridae</taxon>
        <taxon>Pentapetalae</taxon>
        <taxon>asterids</taxon>
        <taxon>campanulids</taxon>
        <taxon>Asterales</taxon>
        <taxon>Asteraceae</taxon>
        <taxon>Asteroideae</taxon>
        <taxon>Anthemideae</taxon>
        <taxon>Anthemidinae</taxon>
        <taxon>Tanacetum</taxon>
    </lineage>
</organism>